<dbReference type="SUPFAM" id="SSF56219">
    <property type="entry name" value="DNase I-like"/>
    <property type="match status" value="1"/>
</dbReference>
<dbReference type="InterPro" id="IPR005135">
    <property type="entry name" value="Endo/exonuclease/phosphatase"/>
</dbReference>
<reference evidence="3 4" key="1">
    <citation type="submission" date="2020-08" db="EMBL/GenBank/DDBJ databases">
        <title>Streptomycin Non-resistant strain, P. mexicana.</title>
        <authorList>
            <person name="Ganesh-Kumar S."/>
            <person name="Zhe T."/>
            <person name="Yu Z."/>
            <person name="Min Y."/>
        </authorList>
    </citation>
    <scope>NUCLEOTIDE SEQUENCE [LARGE SCALE GENOMIC DNA]</scope>
    <source>
        <strain evidence="3 4">GTZY2</strain>
    </source>
</reference>
<dbReference type="PROSITE" id="PS51257">
    <property type="entry name" value="PROKAR_LIPOPROTEIN"/>
    <property type="match status" value="1"/>
</dbReference>
<dbReference type="GeneID" id="81471269"/>
<dbReference type="GO" id="GO:0004519">
    <property type="term" value="F:endonuclease activity"/>
    <property type="evidence" value="ECO:0007669"/>
    <property type="project" value="UniProtKB-KW"/>
</dbReference>
<sequence length="401" mass="43812">MRIPAALFPMILALAACSGAAPQRGDTPPHETPMRVATYNTSLFSDEAGGLIRQLEGDDAHARKIAAVLQKIRPDLVLLNEFDYDPAHRAADLFQQRYLDVAQPGGGEPLRYPYRYLAPVNTGVPSGLDLDRNGSVGAQGRERGNDAWGYGLHPGQYGMLVLSRFPIDESSVRTFQLLRWSTLPGAANPVDPTTRQPFYTDRVWTQLRLSSKSHWDVPVRTPGGTVHFLVSHPTPPVFDGPENRNGLRNADEIRLWREYLTPGDAPWLCDDQGRCGGLPADARFVIAGDLNNDPADGDGQHEAIVELLEHPRVLRMATPRSEGGEETALAYAAKGMQRRGAPAHVTGDFGRRNGALRLDYVLPSTGLTPVGSGVFWPKKSDPDAAIADGSDHHLVWVDLTL</sequence>
<proteinExistence type="predicted"/>
<organism evidence="3 4">
    <name type="scientific">Pseudoxanthomonas mexicana</name>
    <dbReference type="NCBI Taxonomy" id="128785"/>
    <lineage>
        <taxon>Bacteria</taxon>
        <taxon>Pseudomonadati</taxon>
        <taxon>Pseudomonadota</taxon>
        <taxon>Gammaproteobacteria</taxon>
        <taxon>Lysobacterales</taxon>
        <taxon>Lysobacteraceae</taxon>
        <taxon>Pseudoxanthomonas</taxon>
    </lineage>
</organism>
<evidence type="ECO:0000313" key="3">
    <source>
        <dbReference type="EMBL" id="QNN76275.1"/>
    </source>
</evidence>
<protein>
    <submittedName>
        <fullName evidence="3">Endonuclease/exonuclease/phosphatase family protein</fullName>
    </submittedName>
</protein>
<evidence type="ECO:0000256" key="1">
    <source>
        <dbReference type="SAM" id="SignalP"/>
    </source>
</evidence>
<dbReference type="AlphaFoldDB" id="A0A7G9T850"/>
<dbReference type="InterPro" id="IPR036691">
    <property type="entry name" value="Endo/exonu/phosph_ase_sf"/>
</dbReference>
<dbReference type="RefSeq" id="WP_187572111.1">
    <property type="nucleotide sequence ID" value="NZ_CP060731.1"/>
</dbReference>
<keyword evidence="3" id="KW-0255">Endonuclease</keyword>
<evidence type="ECO:0000259" key="2">
    <source>
        <dbReference type="Pfam" id="PF03372"/>
    </source>
</evidence>
<dbReference type="EMBL" id="CP060731">
    <property type="protein sequence ID" value="QNN76275.1"/>
    <property type="molecule type" value="Genomic_DNA"/>
</dbReference>
<accession>A0A7G9T850</accession>
<feature type="domain" description="Endonuclease/exonuclease/phosphatase" evidence="2">
    <location>
        <begin position="37"/>
        <end position="392"/>
    </location>
</feature>
<keyword evidence="3" id="KW-0540">Nuclease</keyword>
<dbReference type="GO" id="GO:0004527">
    <property type="term" value="F:exonuclease activity"/>
    <property type="evidence" value="ECO:0007669"/>
    <property type="project" value="UniProtKB-KW"/>
</dbReference>
<keyword evidence="3" id="KW-0378">Hydrolase</keyword>
<name>A0A7G9T850_PSEMX</name>
<dbReference type="Proteomes" id="UP000515838">
    <property type="component" value="Chromosome"/>
</dbReference>
<feature type="chain" id="PRO_5028867964" evidence="1">
    <location>
        <begin position="21"/>
        <end position="401"/>
    </location>
</feature>
<evidence type="ECO:0000313" key="4">
    <source>
        <dbReference type="Proteomes" id="UP000515838"/>
    </source>
</evidence>
<gene>
    <name evidence="3" type="ORF">IAE60_09835</name>
</gene>
<dbReference type="Gene3D" id="3.60.10.10">
    <property type="entry name" value="Endonuclease/exonuclease/phosphatase"/>
    <property type="match status" value="1"/>
</dbReference>
<keyword evidence="1" id="KW-0732">Signal</keyword>
<keyword evidence="3" id="KW-0269">Exonuclease</keyword>
<dbReference type="Pfam" id="PF03372">
    <property type="entry name" value="Exo_endo_phos"/>
    <property type="match status" value="1"/>
</dbReference>
<feature type="signal peptide" evidence="1">
    <location>
        <begin position="1"/>
        <end position="20"/>
    </location>
</feature>